<proteinExistence type="inferred from homology"/>
<gene>
    <name evidence="16" type="ORF">BVC80_521g37</name>
</gene>
<dbReference type="FunFam" id="3.80.10.10:FF:000111">
    <property type="entry name" value="LRR receptor-like serine/threonine-protein kinase ERECTA"/>
    <property type="match status" value="1"/>
</dbReference>
<feature type="domain" description="Leucine-rich repeat-containing N-terminal plant-type" evidence="14">
    <location>
        <begin position="26"/>
        <end position="64"/>
    </location>
</feature>
<evidence type="ECO:0000256" key="7">
    <source>
        <dbReference type="ARBA" id="ARBA00022737"/>
    </source>
</evidence>
<dbReference type="Proteomes" id="UP000195402">
    <property type="component" value="Unassembled WGS sequence"/>
</dbReference>
<dbReference type="InterPro" id="IPR055414">
    <property type="entry name" value="LRR_R13L4/SHOC2-like"/>
</dbReference>
<evidence type="ECO:0000256" key="3">
    <source>
        <dbReference type="ARBA" id="ARBA00022475"/>
    </source>
</evidence>
<keyword evidence="7" id="KW-0677">Repeat</keyword>
<dbReference type="PANTHER" id="PTHR48052">
    <property type="entry name" value="UNNAMED PRODUCT"/>
    <property type="match status" value="1"/>
</dbReference>
<evidence type="ECO:0000313" key="17">
    <source>
        <dbReference type="Proteomes" id="UP000195402"/>
    </source>
</evidence>
<evidence type="ECO:0000256" key="6">
    <source>
        <dbReference type="ARBA" id="ARBA00022729"/>
    </source>
</evidence>
<dbReference type="PRINTS" id="PR00019">
    <property type="entry name" value="LEURICHRPT"/>
</dbReference>
<dbReference type="AlphaFoldDB" id="A0A200R9B8"/>
<evidence type="ECO:0000256" key="10">
    <source>
        <dbReference type="ARBA" id="ARBA00023170"/>
    </source>
</evidence>
<organism evidence="16 17">
    <name type="scientific">Macleaya cordata</name>
    <name type="common">Five-seeded plume-poppy</name>
    <name type="synonym">Bocconia cordata</name>
    <dbReference type="NCBI Taxonomy" id="56857"/>
    <lineage>
        <taxon>Eukaryota</taxon>
        <taxon>Viridiplantae</taxon>
        <taxon>Streptophyta</taxon>
        <taxon>Embryophyta</taxon>
        <taxon>Tracheophyta</taxon>
        <taxon>Spermatophyta</taxon>
        <taxon>Magnoliopsida</taxon>
        <taxon>Ranunculales</taxon>
        <taxon>Papaveraceae</taxon>
        <taxon>Papaveroideae</taxon>
        <taxon>Macleaya</taxon>
    </lineage>
</organism>
<dbReference type="STRING" id="56857.A0A200R9B8"/>
<feature type="signal peptide" evidence="13">
    <location>
        <begin position="1"/>
        <end position="24"/>
    </location>
</feature>
<dbReference type="FunFam" id="3.80.10.10:FF:000129">
    <property type="entry name" value="Leucine-rich repeat receptor-like kinase"/>
    <property type="match status" value="1"/>
</dbReference>
<evidence type="ECO:0000256" key="9">
    <source>
        <dbReference type="ARBA" id="ARBA00023136"/>
    </source>
</evidence>
<keyword evidence="10" id="KW-0675">Receptor</keyword>
<dbReference type="InParanoid" id="A0A200R9B8"/>
<dbReference type="OrthoDB" id="1600340at2759"/>
<dbReference type="OMA" id="VYGCHET"/>
<name>A0A200R9B8_MACCD</name>
<dbReference type="FunFam" id="3.80.10.10:FF:000095">
    <property type="entry name" value="LRR receptor-like serine/threonine-protein kinase GSO1"/>
    <property type="match status" value="2"/>
</dbReference>
<evidence type="ECO:0000256" key="2">
    <source>
        <dbReference type="ARBA" id="ARBA00009592"/>
    </source>
</evidence>
<keyword evidence="9 12" id="KW-0472">Membrane</keyword>
<evidence type="ECO:0000256" key="13">
    <source>
        <dbReference type="SAM" id="SignalP"/>
    </source>
</evidence>
<protein>
    <submittedName>
        <fullName evidence="16">Leucine-rich repeat</fullName>
    </submittedName>
</protein>
<sequence>MEFNQPLLVFLLLLFFTQFPVVRCCHDDERTALLSFKSFLSDPSGRLSSWKGDNCCNWNGINCSDSNHVISIDLRNPNPDTFMRNFYSVIVSTSSTSTALNGTISPSLFNLHHLEYLDLSFNDFQFSKIPHQFANLKNLTYLDLSNSMFSGSITTQFANLSLLWYLDISCSIEILDFSSFSYNFSTSKGSTNYTSNYFSSSYISSTDISWLRGLVNLNILDLRGVDLSVESWATNWAEPISFLANLRDLHLSNCNISSPFPIHDFLNLTRLSVFRMDSNFLYSPIPSQLANFTSLSVLDFQNCRLQGSIPYLPQLQLLHVGVNPDLLIDLTWMFDQQWPKLQGLSITSTKVIGSIPSSISNASSLEYLVASGCSIQGSLPTSMTNLSKLRYLDLSINNITGYLSSSISNLKNLQLLNLIQNNLQGPIPESICKISALQQLLLGSNNFTETIPSCIGKLRHLYQFDVGGNSIGGTVSLISLIRQSNLTWIALSSNKITVEIDQYSLPSKFQPQTLELQSCNLNGHIPAFICNLTLLVILDLARNNLIGTIPSCIFKLPNLSYLDLSHNNLQGTIPHSLYLTLQFPLPILNLASNKLRGPLPLPPQNVGVFDLSKNKFSGGISTEIGERLSNAGYISIYGNELSGSIPSSICSQQHVMKHLDLSSNQLSGSIPSSLQYCNFLTTLNLGMNNLTGNLPKELEQVKNLKNLLVNDNTLNGTFPSFIQKLQDLEVLNLGHNNFEGSIPTFIGSLHNLKILSLRSNMFDGSIPKEITDLHKLQILDLSTNKLSGPIPEKIGNLEMLTSRPNTKLLLGEEISLMYSGVQIQFVTKGIMRQLEFVYNYNSGIDLSHNVLEGKIPHEFGLLKGLAMLNLSHNRFSDKIPTSIGNMIGLESMDFSFNKLSGHIPQSLTMMDALQSFNLSYNNLNGMIPRGPHFDTLSVDGSAYIGNTLICGFPTEKSCEGDTSTSTNNSLVKDEDEEDAREKWLFYGVVVLGYGVGLWGLFLVLLLRKDKWWFGYWRCVDTVASRIVGCMLKNCN</sequence>
<comment type="similarity">
    <text evidence="2">Belongs to the RLP family.</text>
</comment>
<accession>A0A200R9B8</accession>
<dbReference type="Pfam" id="PF13855">
    <property type="entry name" value="LRR_8"/>
    <property type="match status" value="1"/>
</dbReference>
<keyword evidence="8 12" id="KW-1133">Transmembrane helix</keyword>
<evidence type="ECO:0000256" key="11">
    <source>
        <dbReference type="ARBA" id="ARBA00023180"/>
    </source>
</evidence>
<dbReference type="Gene3D" id="3.80.10.10">
    <property type="entry name" value="Ribonuclease Inhibitor"/>
    <property type="match status" value="5"/>
</dbReference>
<reference evidence="16 17" key="1">
    <citation type="journal article" date="2017" name="Mol. Plant">
        <title>The Genome of Medicinal Plant Macleaya cordata Provides New Insights into Benzylisoquinoline Alkaloids Metabolism.</title>
        <authorList>
            <person name="Liu X."/>
            <person name="Liu Y."/>
            <person name="Huang P."/>
            <person name="Ma Y."/>
            <person name="Qing Z."/>
            <person name="Tang Q."/>
            <person name="Cao H."/>
            <person name="Cheng P."/>
            <person name="Zheng Y."/>
            <person name="Yuan Z."/>
            <person name="Zhou Y."/>
            <person name="Liu J."/>
            <person name="Tang Z."/>
            <person name="Zhuo Y."/>
            <person name="Zhang Y."/>
            <person name="Yu L."/>
            <person name="Huang J."/>
            <person name="Yang P."/>
            <person name="Peng Q."/>
            <person name="Zhang J."/>
            <person name="Jiang W."/>
            <person name="Zhang Z."/>
            <person name="Lin K."/>
            <person name="Ro D.K."/>
            <person name="Chen X."/>
            <person name="Xiong X."/>
            <person name="Shang Y."/>
            <person name="Huang S."/>
            <person name="Zeng J."/>
        </authorList>
    </citation>
    <scope>NUCLEOTIDE SEQUENCE [LARGE SCALE GENOMIC DNA]</scope>
    <source>
        <strain evidence="17">cv. BLH2017</strain>
        <tissue evidence="16">Root</tissue>
    </source>
</reference>
<keyword evidence="17" id="KW-1185">Reference proteome</keyword>
<feature type="chain" id="PRO_5011967479" evidence="13">
    <location>
        <begin position="25"/>
        <end position="1035"/>
    </location>
</feature>
<evidence type="ECO:0000313" key="16">
    <source>
        <dbReference type="EMBL" id="OVA19243.1"/>
    </source>
</evidence>
<dbReference type="InterPro" id="IPR013210">
    <property type="entry name" value="LRR_N_plant-typ"/>
</dbReference>
<evidence type="ECO:0000256" key="8">
    <source>
        <dbReference type="ARBA" id="ARBA00022989"/>
    </source>
</evidence>
<dbReference type="Pfam" id="PF23598">
    <property type="entry name" value="LRR_14"/>
    <property type="match status" value="1"/>
</dbReference>
<dbReference type="PROSITE" id="PS51450">
    <property type="entry name" value="LRR"/>
    <property type="match status" value="1"/>
</dbReference>
<dbReference type="SUPFAM" id="SSF52058">
    <property type="entry name" value="L domain-like"/>
    <property type="match status" value="3"/>
</dbReference>
<dbReference type="SMART" id="SM00369">
    <property type="entry name" value="LRR_TYP"/>
    <property type="match status" value="9"/>
</dbReference>
<comment type="subcellular location">
    <subcellularLocation>
        <location evidence="1">Cell membrane</location>
        <topology evidence="1">Single-pass type I membrane protein</topology>
    </subcellularLocation>
</comment>
<dbReference type="InterPro" id="IPR001611">
    <property type="entry name" value="Leu-rich_rpt"/>
</dbReference>
<keyword evidence="5 12" id="KW-0812">Transmembrane</keyword>
<dbReference type="Pfam" id="PF00560">
    <property type="entry name" value="LRR_1"/>
    <property type="match status" value="9"/>
</dbReference>
<dbReference type="Pfam" id="PF08263">
    <property type="entry name" value="LRRNT_2"/>
    <property type="match status" value="1"/>
</dbReference>
<dbReference type="FunCoup" id="A0A200R9B8">
    <property type="interactions" value="517"/>
</dbReference>
<feature type="domain" description="Disease resistance R13L4/SHOC-2-like LRR" evidence="15">
    <location>
        <begin position="357"/>
        <end position="463"/>
    </location>
</feature>
<keyword evidence="11" id="KW-0325">Glycoprotein</keyword>
<dbReference type="SMART" id="SM00365">
    <property type="entry name" value="LRR_SD22"/>
    <property type="match status" value="6"/>
</dbReference>
<dbReference type="PANTHER" id="PTHR48052:SF5">
    <property type="entry name" value="MDIS1-INTERACTING RECEPTOR LIKE KINASE 2-LIKE"/>
    <property type="match status" value="1"/>
</dbReference>
<evidence type="ECO:0000256" key="12">
    <source>
        <dbReference type="SAM" id="Phobius"/>
    </source>
</evidence>
<evidence type="ECO:0000256" key="1">
    <source>
        <dbReference type="ARBA" id="ARBA00004251"/>
    </source>
</evidence>
<keyword evidence="4" id="KW-0433">Leucine-rich repeat</keyword>
<keyword evidence="6 13" id="KW-0732">Signal</keyword>
<keyword evidence="3" id="KW-1003">Cell membrane</keyword>
<evidence type="ECO:0000256" key="5">
    <source>
        <dbReference type="ARBA" id="ARBA00022692"/>
    </source>
</evidence>
<dbReference type="EMBL" id="MVGT01000213">
    <property type="protein sequence ID" value="OVA19243.1"/>
    <property type="molecule type" value="Genomic_DNA"/>
</dbReference>
<evidence type="ECO:0000256" key="4">
    <source>
        <dbReference type="ARBA" id="ARBA00022614"/>
    </source>
</evidence>
<dbReference type="GO" id="GO:0005886">
    <property type="term" value="C:plasma membrane"/>
    <property type="evidence" value="ECO:0007669"/>
    <property type="project" value="UniProtKB-SubCell"/>
</dbReference>
<evidence type="ECO:0000259" key="14">
    <source>
        <dbReference type="Pfam" id="PF08263"/>
    </source>
</evidence>
<dbReference type="InterPro" id="IPR032675">
    <property type="entry name" value="LRR_dom_sf"/>
</dbReference>
<dbReference type="InterPro" id="IPR003591">
    <property type="entry name" value="Leu-rich_rpt_typical-subtyp"/>
</dbReference>
<comment type="caution">
    <text evidence="16">The sequence shown here is derived from an EMBL/GenBank/DDBJ whole genome shotgun (WGS) entry which is preliminary data.</text>
</comment>
<evidence type="ECO:0000259" key="15">
    <source>
        <dbReference type="Pfam" id="PF23598"/>
    </source>
</evidence>
<feature type="transmembrane region" description="Helical" evidence="12">
    <location>
        <begin position="983"/>
        <end position="1006"/>
    </location>
</feature>